<comment type="caution">
    <text evidence="6">Lacks conserved residue(s) required for the propagation of feature annotation.</text>
</comment>
<feature type="binding site" evidence="6 7">
    <location>
        <begin position="62"/>
        <end position="63"/>
    </location>
    <ligand>
        <name>FMN</name>
        <dbReference type="ChEBI" id="CHEBI:58210"/>
    </ligand>
</feature>
<dbReference type="InterPro" id="IPR019740">
    <property type="entry name" value="Pyridox_Oxase_CS"/>
</dbReference>
<sequence>MSLFTDIPADPIAAFDGWLNEAAASEPNDPNALALATVSADGMPNARMVLLKGHDSRGFVFYTNLQSQKGNELAENAKAALCFHWKSLHRQVRIQGPISPVSDDEADAYYQSRGRESRIGAWASQQSRAYDTRAELEAAYAEMDTKYPGEDVPRPPHWSGRRVTPLRIEFWQDGAHRLHDRLVFKRASAEAVWQTERLYP</sequence>
<evidence type="ECO:0000259" key="8">
    <source>
        <dbReference type="Pfam" id="PF01243"/>
    </source>
</evidence>
<gene>
    <name evidence="6 10" type="primary">pdxH</name>
    <name evidence="10" type="ORF">ISQ19_01485</name>
</gene>
<dbReference type="GO" id="GO:0010181">
    <property type="term" value="F:FMN binding"/>
    <property type="evidence" value="ECO:0007669"/>
    <property type="project" value="UniProtKB-UniRule"/>
</dbReference>
<feature type="binding site" evidence="6">
    <location>
        <position position="117"/>
    </location>
    <ligand>
        <name>substrate</name>
    </ligand>
</feature>
<comment type="cofactor">
    <cofactor evidence="6 7">
        <name>FMN</name>
        <dbReference type="ChEBI" id="CHEBI:58210"/>
    </cofactor>
    <text evidence="6 7">Binds 1 FMN per subunit.</text>
</comment>
<evidence type="ECO:0000256" key="6">
    <source>
        <dbReference type="HAMAP-Rule" id="MF_01629"/>
    </source>
</evidence>
<feature type="binding site" evidence="6">
    <location>
        <position position="52"/>
    </location>
    <ligand>
        <name>substrate</name>
    </ligand>
</feature>
<evidence type="ECO:0000256" key="5">
    <source>
        <dbReference type="ARBA" id="ARBA00023096"/>
    </source>
</evidence>
<feature type="binding site" evidence="6">
    <location>
        <begin position="177"/>
        <end position="179"/>
    </location>
    <ligand>
        <name>substrate</name>
    </ligand>
</feature>
<comment type="subunit">
    <text evidence="6">Homodimer.</text>
</comment>
<dbReference type="InterPro" id="IPR000659">
    <property type="entry name" value="Pyridox_Oxase"/>
</dbReference>
<dbReference type="PANTHER" id="PTHR10851:SF0">
    <property type="entry name" value="PYRIDOXINE-5'-PHOSPHATE OXIDASE"/>
    <property type="match status" value="1"/>
</dbReference>
<evidence type="ECO:0000313" key="10">
    <source>
        <dbReference type="EMBL" id="MBL6761352.1"/>
    </source>
</evidence>
<feature type="binding site" evidence="6 7">
    <location>
        <position position="171"/>
    </location>
    <ligand>
        <name>FMN</name>
        <dbReference type="ChEBI" id="CHEBI:58210"/>
    </ligand>
</feature>
<feature type="binding site" evidence="6">
    <location>
        <position position="109"/>
    </location>
    <ligand>
        <name>substrate</name>
    </ligand>
</feature>
<dbReference type="GO" id="GO:0008615">
    <property type="term" value="P:pyridoxine biosynthetic process"/>
    <property type="evidence" value="ECO:0007669"/>
    <property type="project" value="UniProtKB-UniRule"/>
</dbReference>
<comment type="caution">
    <text evidence="10">The sequence shown here is derived from an EMBL/GenBank/DDBJ whole genome shotgun (WGS) entry which is preliminary data.</text>
</comment>
<dbReference type="Pfam" id="PF10590">
    <property type="entry name" value="PNP_phzG_C"/>
    <property type="match status" value="1"/>
</dbReference>
<evidence type="ECO:0000259" key="9">
    <source>
        <dbReference type="Pfam" id="PF10590"/>
    </source>
</evidence>
<protein>
    <recommendedName>
        <fullName evidence="6">Pyridoxine/pyridoxamine 5'-phosphate oxidase</fullName>
        <ecNumber evidence="6">1.4.3.5</ecNumber>
    </recommendedName>
    <alternativeName>
        <fullName evidence="6">PNP/PMP oxidase</fullName>
        <shortName evidence="6">PNPOx</shortName>
    </alternativeName>
    <alternativeName>
        <fullName evidence="6">Pyridoxal 5'-phosphate synthase</fullName>
    </alternativeName>
</protein>
<dbReference type="InterPro" id="IPR019576">
    <property type="entry name" value="Pyridoxamine_oxidase_dimer_C"/>
</dbReference>
<feature type="domain" description="Pyridoxine 5'-phosphate oxidase dimerisation C-terminal" evidence="9">
    <location>
        <begin position="158"/>
        <end position="200"/>
    </location>
</feature>
<evidence type="ECO:0000256" key="2">
    <source>
        <dbReference type="ARBA" id="ARBA00022630"/>
    </source>
</evidence>
<keyword evidence="4 6" id="KW-0560">Oxidoreductase</keyword>
<evidence type="ECO:0000256" key="3">
    <source>
        <dbReference type="ARBA" id="ARBA00022643"/>
    </source>
</evidence>
<proteinExistence type="inferred from homology"/>
<dbReference type="Proteomes" id="UP000785783">
    <property type="component" value="Unassembled WGS sequence"/>
</dbReference>
<dbReference type="PROSITE" id="PS01064">
    <property type="entry name" value="PYRIDOX_OXIDASE"/>
    <property type="match status" value="1"/>
</dbReference>
<keyword evidence="5 6" id="KW-0664">Pyridoxine biosynthesis</keyword>
<dbReference type="GO" id="GO:0004733">
    <property type="term" value="F:pyridoxamine phosphate oxidase activity"/>
    <property type="evidence" value="ECO:0007669"/>
    <property type="project" value="UniProtKB-UniRule"/>
</dbReference>
<evidence type="ECO:0000256" key="1">
    <source>
        <dbReference type="ARBA" id="ARBA00007301"/>
    </source>
</evidence>
<dbReference type="AlphaFoldDB" id="A0A937L4X5"/>
<dbReference type="InterPro" id="IPR011576">
    <property type="entry name" value="Pyridox_Oxase_N"/>
</dbReference>
<dbReference type="NCBIfam" id="TIGR00558">
    <property type="entry name" value="pdxH"/>
    <property type="match status" value="1"/>
</dbReference>
<comment type="catalytic activity">
    <reaction evidence="6">
        <text>pyridoxamine 5'-phosphate + O2 + H2O = pyridoxal 5'-phosphate + H2O2 + NH4(+)</text>
        <dbReference type="Rhea" id="RHEA:15817"/>
        <dbReference type="ChEBI" id="CHEBI:15377"/>
        <dbReference type="ChEBI" id="CHEBI:15379"/>
        <dbReference type="ChEBI" id="CHEBI:16240"/>
        <dbReference type="ChEBI" id="CHEBI:28938"/>
        <dbReference type="ChEBI" id="CHEBI:58451"/>
        <dbReference type="ChEBI" id="CHEBI:597326"/>
        <dbReference type="EC" id="1.4.3.5"/>
    </reaction>
</comment>
<dbReference type="EC" id="1.4.3.5" evidence="6"/>
<evidence type="ECO:0000256" key="4">
    <source>
        <dbReference type="ARBA" id="ARBA00023002"/>
    </source>
</evidence>
<name>A0A937L4X5_9PROT</name>
<dbReference type="InterPro" id="IPR012349">
    <property type="entry name" value="Split_barrel_FMN-bd"/>
</dbReference>
<dbReference type="SUPFAM" id="SSF50475">
    <property type="entry name" value="FMN-binding split barrel"/>
    <property type="match status" value="1"/>
</dbReference>
<comment type="pathway">
    <text evidence="6">Cofactor metabolism; pyridoxal 5'-phosphate salvage; pyridoxal 5'-phosphate from pyridoxine 5'-phosphate: step 1/1.</text>
</comment>
<dbReference type="EMBL" id="JADHOK010000009">
    <property type="protein sequence ID" value="MBL6761352.1"/>
    <property type="molecule type" value="Genomic_DNA"/>
</dbReference>
<feature type="binding site" evidence="6 7">
    <location>
        <position position="91"/>
    </location>
    <ligand>
        <name>FMN</name>
        <dbReference type="ChEBI" id="CHEBI:58210"/>
    </ligand>
</feature>
<feature type="binding site" evidence="6 7">
    <location>
        <begin position="126"/>
        <end position="127"/>
    </location>
    <ligand>
        <name>FMN</name>
        <dbReference type="ChEBI" id="CHEBI:58210"/>
    </ligand>
</feature>
<organism evidence="10 11">
    <name type="scientific">PS1 clade bacterium</name>
    <dbReference type="NCBI Taxonomy" id="2175152"/>
    <lineage>
        <taxon>Bacteria</taxon>
        <taxon>Pseudomonadati</taxon>
        <taxon>Pseudomonadota</taxon>
        <taxon>Alphaproteobacteria</taxon>
        <taxon>PS1 clade</taxon>
    </lineage>
</organism>
<reference evidence="10" key="1">
    <citation type="submission" date="2020-10" db="EMBL/GenBank/DDBJ databases">
        <title>Microbiome of the Black Sea water column analyzed by genome centric metagenomics.</title>
        <authorList>
            <person name="Cabello-Yeves P.J."/>
            <person name="Callieri C."/>
            <person name="Picazo A."/>
            <person name="Mehrshad M."/>
            <person name="Haro-Moreno J.M."/>
            <person name="Roda-Garcia J."/>
            <person name="Dzembekova N."/>
            <person name="Slabakova V."/>
            <person name="Slabakova N."/>
            <person name="Moncheva S."/>
            <person name="Rodriguez-Valera F."/>
        </authorList>
    </citation>
    <scope>NUCLEOTIDE SEQUENCE</scope>
    <source>
        <strain evidence="10">BS307-5m-G5</strain>
    </source>
</reference>
<dbReference type="Pfam" id="PF01243">
    <property type="entry name" value="PNPOx_N"/>
    <property type="match status" value="1"/>
</dbReference>
<dbReference type="HAMAP" id="MF_01629">
    <property type="entry name" value="PdxH"/>
    <property type="match status" value="1"/>
</dbReference>
<comment type="function">
    <text evidence="6">Catalyzes the oxidation of either pyridoxine 5'-phosphate (PNP) or pyridoxamine 5'-phosphate (PMP) into pyridoxal 5'-phosphate (PLP).</text>
</comment>
<dbReference type="PANTHER" id="PTHR10851">
    <property type="entry name" value="PYRIDOXINE-5-PHOSPHATE OXIDASE"/>
    <property type="match status" value="1"/>
</dbReference>
<dbReference type="NCBIfam" id="NF004231">
    <property type="entry name" value="PRK05679.1"/>
    <property type="match status" value="1"/>
</dbReference>
<evidence type="ECO:0000256" key="7">
    <source>
        <dbReference type="PIRSR" id="PIRSR000190-2"/>
    </source>
</evidence>
<dbReference type="PIRSF" id="PIRSF000190">
    <property type="entry name" value="Pyd_amn-ph_oxd"/>
    <property type="match status" value="1"/>
</dbReference>
<evidence type="ECO:0000313" key="11">
    <source>
        <dbReference type="Proteomes" id="UP000785783"/>
    </source>
</evidence>
<keyword evidence="2 6" id="KW-0285">Flavoprotein</keyword>
<feature type="binding site" evidence="6">
    <location>
        <position position="113"/>
    </location>
    <ligand>
        <name>substrate</name>
    </ligand>
</feature>
<feature type="domain" description="Pyridoxamine 5'-phosphate oxidase N-terminal" evidence="8">
    <location>
        <begin position="20"/>
        <end position="145"/>
    </location>
</feature>
<feature type="binding site" evidence="6 7">
    <location>
        <position position="181"/>
    </location>
    <ligand>
        <name>FMN</name>
        <dbReference type="ChEBI" id="CHEBI:58210"/>
    </ligand>
</feature>
<feature type="binding site" evidence="6 7">
    <location>
        <position position="69"/>
    </location>
    <ligand>
        <name>FMN</name>
        <dbReference type="ChEBI" id="CHEBI:58210"/>
    </ligand>
</feature>
<accession>A0A937L4X5</accession>
<comment type="catalytic activity">
    <reaction evidence="6">
        <text>pyridoxine 5'-phosphate + O2 = pyridoxal 5'-phosphate + H2O2</text>
        <dbReference type="Rhea" id="RHEA:15149"/>
        <dbReference type="ChEBI" id="CHEBI:15379"/>
        <dbReference type="ChEBI" id="CHEBI:16240"/>
        <dbReference type="ChEBI" id="CHEBI:58589"/>
        <dbReference type="ChEBI" id="CHEBI:597326"/>
        <dbReference type="EC" id="1.4.3.5"/>
    </reaction>
</comment>
<dbReference type="Gene3D" id="2.30.110.10">
    <property type="entry name" value="Electron Transport, Fmn-binding Protein, Chain A"/>
    <property type="match status" value="1"/>
</dbReference>
<comment type="pathway">
    <text evidence="6">Cofactor metabolism; pyridoxal 5'-phosphate salvage; pyridoxal 5'-phosphate from pyridoxamine 5'-phosphate: step 1/1.</text>
</comment>
<feature type="binding site" evidence="6 7">
    <location>
        <begin position="47"/>
        <end position="52"/>
    </location>
    <ligand>
        <name>FMN</name>
        <dbReference type="ChEBI" id="CHEBI:58210"/>
    </ligand>
</feature>
<comment type="similarity">
    <text evidence="1 6">Belongs to the pyridoxamine 5'-phosphate oxidase family.</text>
</comment>
<keyword evidence="3 6" id="KW-0288">FMN</keyword>